<evidence type="ECO:0000256" key="3">
    <source>
        <dbReference type="ARBA" id="ARBA00022729"/>
    </source>
</evidence>
<gene>
    <name evidence="6" type="ORF">AB1E22_18660</name>
</gene>
<evidence type="ECO:0000313" key="7">
    <source>
        <dbReference type="Proteomes" id="UP001555342"/>
    </source>
</evidence>
<comment type="caution">
    <text evidence="6">The sequence shown here is derived from an EMBL/GenBank/DDBJ whole genome shotgun (WGS) entry which is preliminary data.</text>
</comment>
<dbReference type="Pfam" id="PF00497">
    <property type="entry name" value="SBP_bac_3"/>
    <property type="match status" value="1"/>
</dbReference>
<keyword evidence="2" id="KW-0813">Transport</keyword>
<organism evidence="6 7">
    <name type="scientific">Buttiauxella gaviniae</name>
    <dbReference type="NCBI Taxonomy" id="82990"/>
    <lineage>
        <taxon>Bacteria</taxon>
        <taxon>Pseudomonadati</taxon>
        <taxon>Pseudomonadota</taxon>
        <taxon>Gammaproteobacteria</taxon>
        <taxon>Enterobacterales</taxon>
        <taxon>Enterobacteriaceae</taxon>
        <taxon>Buttiauxella</taxon>
    </lineage>
</organism>
<feature type="domain" description="Solute-binding protein family 3/N-terminal" evidence="5">
    <location>
        <begin position="40"/>
        <end position="271"/>
    </location>
</feature>
<reference evidence="6 7" key="1">
    <citation type="submission" date="2024-07" db="EMBL/GenBank/DDBJ databases">
        <authorList>
            <person name="Wang L."/>
        </authorList>
    </citation>
    <scope>NUCLEOTIDE SEQUENCE [LARGE SCALE GENOMIC DNA]</scope>
    <source>
        <strain evidence="6 7">WL359</strain>
    </source>
</reference>
<name>A0ABV3NYS6_9ENTR</name>
<dbReference type="InterPro" id="IPR001638">
    <property type="entry name" value="Solute-binding_3/MltF_N"/>
</dbReference>
<evidence type="ECO:0000256" key="2">
    <source>
        <dbReference type="ARBA" id="ARBA00022448"/>
    </source>
</evidence>
<feature type="signal peptide" evidence="4">
    <location>
        <begin position="1"/>
        <end position="28"/>
    </location>
</feature>
<dbReference type="EMBL" id="JBFMVT010000002">
    <property type="protein sequence ID" value="MEW7314694.1"/>
    <property type="molecule type" value="Genomic_DNA"/>
</dbReference>
<accession>A0ABV3NYS6</accession>
<evidence type="ECO:0000256" key="1">
    <source>
        <dbReference type="ARBA" id="ARBA00010333"/>
    </source>
</evidence>
<dbReference type="SUPFAM" id="SSF53850">
    <property type="entry name" value="Periplasmic binding protein-like II"/>
    <property type="match status" value="1"/>
</dbReference>
<dbReference type="Proteomes" id="UP001555342">
    <property type="component" value="Unassembled WGS sequence"/>
</dbReference>
<dbReference type="InterPro" id="IPR051455">
    <property type="entry name" value="Bact_solute-bind_prot3"/>
</dbReference>
<evidence type="ECO:0000259" key="5">
    <source>
        <dbReference type="SMART" id="SM00062"/>
    </source>
</evidence>
<dbReference type="PANTHER" id="PTHR30085">
    <property type="entry name" value="AMINO ACID ABC TRANSPORTER PERMEASE"/>
    <property type="match status" value="1"/>
</dbReference>
<dbReference type="Gene3D" id="3.40.190.10">
    <property type="entry name" value="Periplasmic binding protein-like II"/>
    <property type="match status" value="2"/>
</dbReference>
<feature type="chain" id="PRO_5045217811" evidence="4">
    <location>
        <begin position="29"/>
        <end position="302"/>
    </location>
</feature>
<dbReference type="PANTHER" id="PTHR30085:SF2">
    <property type="entry name" value="GLUTAMATE_ASPARTATE IMPORT SOLUTE-BINDING PROTEIN"/>
    <property type="match status" value="1"/>
</dbReference>
<sequence length="302" mass="34137">MFNHLSYCKTIGVFLLAAMSLFCKNSFADPVLNKILTTKSITLAWVDNTRPISWELDNKPTGMAIDLCMDIVHSIETRHNTQLAVKWVKIPTAARFEFISHNQADILCTVAANSAQRDKIVNFSIPWLYTNMNYLAKKSAHIMNKEMLTGHTVGVISGGTAALVMAKMNRDYNYSVSVKLVRDFEEGFSLLEENHISAFITDDVIIRGKLAEMPDKEDYQTGNDGFGNVLEYGLVVPKNAEDLKKLIDEDIKAMFITKRFDKLYDKWFMSPLTAPDDNVQRPMSELLIQEKNSFISSDSNSL</sequence>
<comment type="similarity">
    <text evidence="1">Belongs to the bacterial solute-binding protein 3 family.</text>
</comment>
<dbReference type="SMART" id="SM00062">
    <property type="entry name" value="PBPb"/>
    <property type="match status" value="1"/>
</dbReference>
<keyword evidence="3 4" id="KW-0732">Signal</keyword>
<evidence type="ECO:0000256" key="4">
    <source>
        <dbReference type="SAM" id="SignalP"/>
    </source>
</evidence>
<evidence type="ECO:0000313" key="6">
    <source>
        <dbReference type="EMBL" id="MEW7314694.1"/>
    </source>
</evidence>
<dbReference type="RefSeq" id="WP_367596720.1">
    <property type="nucleotide sequence ID" value="NZ_JBFMVT010000002.1"/>
</dbReference>
<keyword evidence="7" id="KW-1185">Reference proteome</keyword>
<protein>
    <submittedName>
        <fullName evidence="6">Transporter substrate-binding domain-containing protein</fullName>
    </submittedName>
</protein>
<proteinExistence type="inferred from homology"/>